<reference evidence="10" key="1">
    <citation type="submission" date="2025-08" db="UniProtKB">
        <authorList>
            <consortium name="Ensembl"/>
        </authorList>
    </citation>
    <scope>IDENTIFICATION</scope>
</reference>
<name>A0A8C2QMG8_CRIGR</name>
<dbReference type="PANTHER" id="PTHR10302">
    <property type="entry name" value="SINGLE-STRANDED DNA-BINDING PROTEIN"/>
    <property type="match status" value="1"/>
</dbReference>
<organism evidence="10 11">
    <name type="scientific">Cricetulus griseus</name>
    <name type="common">Chinese hamster</name>
    <name type="synonym">Cricetulus barabensis griseus</name>
    <dbReference type="NCBI Taxonomy" id="10029"/>
    <lineage>
        <taxon>Eukaryota</taxon>
        <taxon>Metazoa</taxon>
        <taxon>Chordata</taxon>
        <taxon>Craniata</taxon>
        <taxon>Vertebrata</taxon>
        <taxon>Euteleostomi</taxon>
        <taxon>Mammalia</taxon>
        <taxon>Eutheria</taxon>
        <taxon>Euarchontoglires</taxon>
        <taxon>Glires</taxon>
        <taxon>Rodentia</taxon>
        <taxon>Myomorpha</taxon>
        <taxon>Muroidea</taxon>
        <taxon>Cricetidae</taxon>
        <taxon>Cricetinae</taxon>
        <taxon>Cricetulus</taxon>
    </lineage>
</organism>
<dbReference type="InterPro" id="IPR011344">
    <property type="entry name" value="ssDNA-bd"/>
</dbReference>
<keyword evidence="2" id="KW-0235">DNA replication</keyword>
<evidence type="ECO:0000256" key="6">
    <source>
        <dbReference type="ARBA" id="ARBA00023271"/>
    </source>
</evidence>
<keyword evidence="5 9" id="KW-0496">Mitochondrion</keyword>
<comment type="subcellular location">
    <subcellularLocation>
        <location evidence="1">Mitochondrion matrix</location>
        <location evidence="1">Mitochondrion nucleoid</location>
    </subcellularLocation>
</comment>
<comment type="function">
    <text evidence="7">Binds preferentially and cooperatively to pyrimidine rich single-stranded DNA (ss-DNA). In vitro, required to maintain the copy number of mitochondrial DNA (mtDNA) and plays a crucial role during mtDNA replication by stimulating the activity of the replisome components POLG and TWNK at the replication fork. Promotes the activity of the gamma complex polymerase POLG, largely by organizing the template DNA and eliminating secondary structures to favor ss-DNA conformations that facilitate POLG activity. In addition it is able to promote the 5'-3' unwinding activity of the mtDNA helicase TWNK. May also function in mtDNA repair.</text>
</comment>
<evidence type="ECO:0000256" key="3">
    <source>
        <dbReference type="ARBA" id="ARBA00022946"/>
    </source>
</evidence>
<dbReference type="AlphaFoldDB" id="A0A8C2QMG8"/>
<evidence type="ECO:0000313" key="11">
    <source>
        <dbReference type="Proteomes" id="UP000694386"/>
    </source>
</evidence>
<evidence type="ECO:0000256" key="9">
    <source>
        <dbReference type="PIRNR" id="PIRNR002070"/>
    </source>
</evidence>
<dbReference type="SUPFAM" id="SSF50249">
    <property type="entry name" value="Nucleic acid-binding proteins"/>
    <property type="match status" value="1"/>
</dbReference>
<dbReference type="NCBIfam" id="TIGR00621">
    <property type="entry name" value="ssb"/>
    <property type="match status" value="1"/>
</dbReference>
<dbReference type="Ensembl" id="ENSCGRT00001027443.1">
    <property type="protein sequence ID" value="ENSCGRP00001023198.1"/>
    <property type="gene ID" value="ENSCGRG00001021493.1"/>
</dbReference>
<dbReference type="GO" id="GO:0042645">
    <property type="term" value="C:mitochondrial nucleoid"/>
    <property type="evidence" value="ECO:0007669"/>
    <property type="project" value="UniProtKB-SubCell"/>
</dbReference>
<dbReference type="InterPro" id="IPR012340">
    <property type="entry name" value="NA-bd_OB-fold"/>
</dbReference>
<sequence length="142" mass="16230">YPRTPVFHQFVRHEPEVASSLVLERSMNRVQLLGQVGQDPVMRQVEGKNPVIMFSLATNEMWRSGDSEVYQMGDVSQKTTWHGISVDVAYQYVKMGVRIFVEGKVEHGEYIDKTNVRWQATTTIADNIIFPSDQIKEKAENG</sequence>
<dbReference type="CDD" id="cd04496">
    <property type="entry name" value="SSB_OBF"/>
    <property type="match status" value="1"/>
</dbReference>
<dbReference type="PIRSF" id="PIRSF002070">
    <property type="entry name" value="SSB"/>
    <property type="match status" value="1"/>
</dbReference>
<dbReference type="FunFam" id="2.40.50.140:FF:000129">
    <property type="entry name" value="Single-stranded DNA-binding protein 1, mitochondrial"/>
    <property type="match status" value="1"/>
</dbReference>
<evidence type="ECO:0000256" key="4">
    <source>
        <dbReference type="ARBA" id="ARBA00023125"/>
    </source>
</evidence>
<reference evidence="10" key="2">
    <citation type="submission" date="2025-09" db="UniProtKB">
        <authorList>
            <consortium name="Ensembl"/>
        </authorList>
    </citation>
    <scope>IDENTIFICATION</scope>
</reference>
<protein>
    <recommendedName>
        <fullName evidence="9">Single-stranded DNA-binding protein</fullName>
    </recommendedName>
</protein>
<evidence type="ECO:0000256" key="2">
    <source>
        <dbReference type="ARBA" id="ARBA00022705"/>
    </source>
</evidence>
<comment type="subunit">
    <text evidence="8">Homotetramer. Interacts with MPG/AAG, through inhibition of its glycosylase activity it potentially prevents formation of DNA breaks in ssDNA, ensuring that base removal primarily occurs in dsDNA. Interacts with POLDIP2. Interacts with PRIMPOL.</text>
</comment>
<dbReference type="Proteomes" id="UP000694386">
    <property type="component" value="Unplaced"/>
</dbReference>
<accession>A0A8C2QMG8</accession>
<keyword evidence="4 9" id="KW-0238">DNA-binding</keyword>
<keyword evidence="6" id="KW-1135">Mitochondrion nucleoid</keyword>
<evidence type="ECO:0000256" key="8">
    <source>
        <dbReference type="ARBA" id="ARBA00046712"/>
    </source>
</evidence>
<dbReference type="GO" id="GO:0003697">
    <property type="term" value="F:single-stranded DNA binding"/>
    <property type="evidence" value="ECO:0007669"/>
    <property type="project" value="InterPro"/>
</dbReference>
<proteinExistence type="predicted"/>
<dbReference type="InterPro" id="IPR000424">
    <property type="entry name" value="Primosome_PriB/ssb"/>
</dbReference>
<evidence type="ECO:0000313" key="10">
    <source>
        <dbReference type="Ensembl" id="ENSCGRP00001023198.1"/>
    </source>
</evidence>
<dbReference type="OMA" id="ESEAHLM"/>
<dbReference type="GO" id="GO:0006264">
    <property type="term" value="P:mitochondrial DNA replication"/>
    <property type="evidence" value="ECO:0007669"/>
    <property type="project" value="TreeGrafter"/>
</dbReference>
<dbReference type="PANTHER" id="PTHR10302:SF0">
    <property type="entry name" value="SINGLE-STRANDED DNA-BINDING PROTEIN, MITOCHONDRIAL"/>
    <property type="match status" value="1"/>
</dbReference>
<evidence type="ECO:0000256" key="7">
    <source>
        <dbReference type="ARBA" id="ARBA00045894"/>
    </source>
</evidence>
<dbReference type="Gene3D" id="2.40.50.140">
    <property type="entry name" value="Nucleic acid-binding proteins"/>
    <property type="match status" value="1"/>
</dbReference>
<keyword evidence="3" id="KW-0809">Transit peptide</keyword>
<dbReference type="Pfam" id="PF00436">
    <property type="entry name" value="SSB"/>
    <property type="match status" value="1"/>
</dbReference>
<evidence type="ECO:0000256" key="5">
    <source>
        <dbReference type="ARBA" id="ARBA00023128"/>
    </source>
</evidence>
<dbReference type="PROSITE" id="PS50935">
    <property type="entry name" value="SSB"/>
    <property type="match status" value="1"/>
</dbReference>
<evidence type="ECO:0000256" key="1">
    <source>
        <dbReference type="ARBA" id="ARBA00004436"/>
    </source>
</evidence>